<dbReference type="STRING" id="485913.Krac_5709"/>
<dbReference type="Pfam" id="PF07944">
    <property type="entry name" value="Beta-AFase-like_GH127_cat"/>
    <property type="match status" value="1"/>
</dbReference>
<dbReference type="eggNOG" id="COG3533">
    <property type="taxonomic scope" value="Bacteria"/>
</dbReference>
<name>D6TWP0_KTERA</name>
<accession>D6TWP0</accession>
<dbReference type="InParanoid" id="D6TWP0"/>
<dbReference type="InterPro" id="IPR008928">
    <property type="entry name" value="6-hairpin_glycosidase_sf"/>
</dbReference>
<protein>
    <submittedName>
        <fullName evidence="3">Uncharacterized protein</fullName>
    </submittedName>
</protein>
<organism evidence="3 4">
    <name type="scientific">Ktedonobacter racemifer DSM 44963</name>
    <dbReference type="NCBI Taxonomy" id="485913"/>
    <lineage>
        <taxon>Bacteria</taxon>
        <taxon>Bacillati</taxon>
        <taxon>Chloroflexota</taxon>
        <taxon>Ktedonobacteria</taxon>
        <taxon>Ktedonobacterales</taxon>
        <taxon>Ktedonobacteraceae</taxon>
        <taxon>Ktedonobacter</taxon>
    </lineage>
</organism>
<evidence type="ECO:0000313" key="3">
    <source>
        <dbReference type="EMBL" id="EFH84623.1"/>
    </source>
</evidence>
<dbReference type="SUPFAM" id="SSF48208">
    <property type="entry name" value="Six-hairpin glycosidases"/>
    <property type="match status" value="1"/>
</dbReference>
<dbReference type="InterPro" id="IPR012878">
    <property type="entry name" value="Beta-AFase-like_GH127_cat"/>
</dbReference>
<sequence length="626" mass="71911">MQPNRKKLVRATFDPLPPGHIRPAGWLLRQLQIQAEGLTGHLDEFWPDIANSGWIGGTADAWERGPYWLDGLVPLAFLLDNQHLKAKAHYWITYILDHQHEDGWIGPLQENKDDGYEYDPWPVSVVLKAMTQYQEAIGDSRIIPALVRFFQRLQELLALQSLKSWARMRSADLVLSLYWLYERREEDWLLALIQTVQHQSYDWIEHFEHFLYTERQDTWEHENHGVNTSMALKQPAVWYRLSQQQQHRQAIQTIIETLDTYHGQVTGVFSADENLAGKNPSQGTELCVVVEYLFSLEVLLAILGEISLADRWERIAFNALPATFKPDMWAHQYDQQVNQVICAIDEDKIYTTNGADANVFGLEPHFGCCTANMHQGWPKFATHLWMRTQDEGLAALTYAPCTIATQLLGIPVQIQVDSNYPFSETVHIVVSTECPIRFPLLLRVPTWAEGAHIILEDGRKEPMQPGTYYRVEQEWYRPTSICLHLPMQIHAQTRYHASVSVERGPLIYALKIEEEWKQIRGEPPYADWEVHPKVPWNYALKMERADPEHSCRVIFHSPGAVPFSPEGASVHLRVKGRRIPSWTLEHNAAGSLPISPVSSAQPIEDLTLIPYGCTNLRVTEFPVLDE</sequence>
<evidence type="ECO:0000259" key="2">
    <source>
        <dbReference type="Pfam" id="PF20736"/>
    </source>
</evidence>
<dbReference type="RefSeq" id="WP_007916310.1">
    <property type="nucleotide sequence ID" value="NZ_ADVG01000003.1"/>
</dbReference>
<comment type="caution">
    <text evidence="3">The sequence shown here is derived from an EMBL/GenBank/DDBJ whole genome shotgun (WGS) entry which is preliminary data.</text>
</comment>
<evidence type="ECO:0000313" key="4">
    <source>
        <dbReference type="Proteomes" id="UP000004508"/>
    </source>
</evidence>
<dbReference type="InterPro" id="IPR049046">
    <property type="entry name" value="Beta-AFase-like_GH127_middle"/>
</dbReference>
<reference evidence="3 4" key="1">
    <citation type="journal article" date="2011" name="Stand. Genomic Sci.">
        <title>Non-contiguous finished genome sequence and contextual data of the filamentous soil bacterium Ktedonobacter racemifer type strain (SOSP1-21).</title>
        <authorList>
            <person name="Chang Y.J."/>
            <person name="Land M."/>
            <person name="Hauser L."/>
            <person name="Chertkov O."/>
            <person name="Del Rio T.G."/>
            <person name="Nolan M."/>
            <person name="Copeland A."/>
            <person name="Tice H."/>
            <person name="Cheng J.F."/>
            <person name="Lucas S."/>
            <person name="Han C."/>
            <person name="Goodwin L."/>
            <person name="Pitluck S."/>
            <person name="Ivanova N."/>
            <person name="Ovchinikova G."/>
            <person name="Pati A."/>
            <person name="Chen A."/>
            <person name="Palaniappan K."/>
            <person name="Mavromatis K."/>
            <person name="Liolios K."/>
            <person name="Brettin T."/>
            <person name="Fiebig A."/>
            <person name="Rohde M."/>
            <person name="Abt B."/>
            <person name="Goker M."/>
            <person name="Detter J.C."/>
            <person name="Woyke T."/>
            <person name="Bristow J."/>
            <person name="Eisen J.A."/>
            <person name="Markowitz V."/>
            <person name="Hugenholtz P."/>
            <person name="Kyrpides N.C."/>
            <person name="Klenk H.P."/>
            <person name="Lapidus A."/>
        </authorList>
    </citation>
    <scope>NUCLEOTIDE SEQUENCE [LARGE SCALE GENOMIC DNA]</scope>
    <source>
        <strain evidence="4">DSM 44963</strain>
    </source>
</reference>
<dbReference type="OrthoDB" id="9757939at2"/>
<dbReference type="AlphaFoldDB" id="D6TWP0"/>
<dbReference type="PANTHER" id="PTHR31151:SF0">
    <property type="entry name" value="PROLINE-TRNA LIGASE (DUF1680)"/>
    <property type="match status" value="1"/>
</dbReference>
<dbReference type="Pfam" id="PF20736">
    <property type="entry name" value="Glyco_hydro127M"/>
    <property type="match status" value="1"/>
</dbReference>
<feature type="domain" description="Non-reducing end beta-L-arabinofuranosidase-like GH127 catalytic" evidence="1">
    <location>
        <begin position="67"/>
        <end position="381"/>
    </location>
</feature>
<evidence type="ECO:0000259" key="1">
    <source>
        <dbReference type="Pfam" id="PF07944"/>
    </source>
</evidence>
<dbReference type="GO" id="GO:0005975">
    <property type="term" value="P:carbohydrate metabolic process"/>
    <property type="evidence" value="ECO:0007669"/>
    <property type="project" value="InterPro"/>
</dbReference>
<dbReference type="EMBL" id="ADVG01000003">
    <property type="protein sequence ID" value="EFH84623.1"/>
    <property type="molecule type" value="Genomic_DNA"/>
</dbReference>
<proteinExistence type="predicted"/>
<dbReference type="Proteomes" id="UP000004508">
    <property type="component" value="Unassembled WGS sequence"/>
</dbReference>
<dbReference type="PANTHER" id="PTHR31151">
    <property type="entry name" value="PROLINE-TRNA LIGASE (DUF1680)"/>
    <property type="match status" value="1"/>
</dbReference>
<gene>
    <name evidence="3" type="ORF">Krac_5709</name>
</gene>
<keyword evidence="4" id="KW-1185">Reference proteome</keyword>
<feature type="domain" description="Non-reducing end beta-L-arabinofuranosidase-like GH127 middle" evidence="2">
    <location>
        <begin position="396"/>
        <end position="487"/>
    </location>
</feature>